<comment type="subcellular location">
    <subcellularLocation>
        <location evidence="1">Cell membrane</location>
        <topology evidence="1">Lipid-anchor</topology>
    </subcellularLocation>
</comment>
<gene>
    <name evidence="8" type="primary">tmpC_22</name>
    <name evidence="8" type="ORF">SDC9_117186</name>
</gene>
<keyword evidence="6 8" id="KW-0449">Lipoprotein</keyword>
<dbReference type="Gene3D" id="3.40.50.2300">
    <property type="match status" value="1"/>
</dbReference>
<dbReference type="AlphaFoldDB" id="A0A645C4F5"/>
<protein>
    <submittedName>
        <fullName evidence="8">Membrane lipoprotein TmpC</fullName>
    </submittedName>
</protein>
<dbReference type="InterPro" id="IPR003760">
    <property type="entry name" value="PnrA-like"/>
</dbReference>
<comment type="similarity">
    <text evidence="2">Belongs to the BMP lipoprotein family.</text>
</comment>
<keyword evidence="4" id="KW-0732">Signal</keyword>
<evidence type="ECO:0000259" key="7">
    <source>
        <dbReference type="Pfam" id="PF02608"/>
    </source>
</evidence>
<accession>A0A645C4F5</accession>
<sequence length="263" mass="28118">MPDNLKEVATAYPDQMFLIYDDTTYIGDNANVVNVSFRQNDTGYLIGVFAAAMTSETSVANMNPEKVVGFVGGEDSPVINDFLYGFLEGVKATDPEVKVDTRYVTNYYDTAIAKELGNSMINDNKCDIIWGVAGNSGNGAAEAALETGKAWFLGVDSDQELTFSSDLAAITLTSGLKNIGNSLIWFFDQWDAGEDLFGQNILLGIPEGGVGLVTDKNFTTYASDKTKAAVEAAQQSIINGSVTVPSAIDDNDGAIALRESVRP</sequence>
<dbReference type="PANTHER" id="PTHR34296:SF2">
    <property type="entry name" value="ABC TRANSPORTER GUANOSINE-BINDING PROTEIN NUPN"/>
    <property type="match status" value="1"/>
</dbReference>
<name>A0A645C4F5_9ZZZZ</name>
<evidence type="ECO:0000256" key="1">
    <source>
        <dbReference type="ARBA" id="ARBA00004193"/>
    </source>
</evidence>
<keyword evidence="3" id="KW-1003">Cell membrane</keyword>
<dbReference type="GO" id="GO:0005886">
    <property type="term" value="C:plasma membrane"/>
    <property type="evidence" value="ECO:0007669"/>
    <property type="project" value="UniProtKB-SubCell"/>
</dbReference>
<evidence type="ECO:0000256" key="2">
    <source>
        <dbReference type="ARBA" id="ARBA00008610"/>
    </source>
</evidence>
<evidence type="ECO:0000256" key="5">
    <source>
        <dbReference type="ARBA" id="ARBA00023136"/>
    </source>
</evidence>
<organism evidence="8">
    <name type="scientific">bioreactor metagenome</name>
    <dbReference type="NCBI Taxonomy" id="1076179"/>
    <lineage>
        <taxon>unclassified sequences</taxon>
        <taxon>metagenomes</taxon>
        <taxon>ecological metagenomes</taxon>
    </lineage>
</organism>
<dbReference type="EMBL" id="VSSQ01023357">
    <property type="protein sequence ID" value="MPM70233.1"/>
    <property type="molecule type" value="Genomic_DNA"/>
</dbReference>
<dbReference type="PANTHER" id="PTHR34296">
    <property type="entry name" value="TRANSCRIPTIONAL ACTIVATOR PROTEIN MED"/>
    <property type="match status" value="1"/>
</dbReference>
<evidence type="ECO:0000256" key="3">
    <source>
        <dbReference type="ARBA" id="ARBA00022475"/>
    </source>
</evidence>
<evidence type="ECO:0000313" key="8">
    <source>
        <dbReference type="EMBL" id="MPM70233.1"/>
    </source>
</evidence>
<evidence type="ECO:0000256" key="4">
    <source>
        <dbReference type="ARBA" id="ARBA00022729"/>
    </source>
</evidence>
<proteinExistence type="inferred from homology"/>
<reference evidence="8" key="1">
    <citation type="submission" date="2019-08" db="EMBL/GenBank/DDBJ databases">
        <authorList>
            <person name="Kucharzyk K."/>
            <person name="Murdoch R.W."/>
            <person name="Higgins S."/>
            <person name="Loffler F."/>
        </authorList>
    </citation>
    <scope>NUCLEOTIDE SEQUENCE</scope>
</reference>
<dbReference type="InterPro" id="IPR028082">
    <property type="entry name" value="Peripla_BP_I"/>
</dbReference>
<comment type="caution">
    <text evidence="8">The sequence shown here is derived from an EMBL/GenBank/DDBJ whole genome shotgun (WGS) entry which is preliminary data.</text>
</comment>
<dbReference type="SUPFAM" id="SSF53822">
    <property type="entry name" value="Periplasmic binding protein-like I"/>
    <property type="match status" value="1"/>
</dbReference>
<feature type="domain" description="ABC transporter substrate-binding protein PnrA-like" evidence="7">
    <location>
        <begin position="1"/>
        <end position="245"/>
    </location>
</feature>
<keyword evidence="5" id="KW-0472">Membrane</keyword>
<evidence type="ECO:0000256" key="6">
    <source>
        <dbReference type="ARBA" id="ARBA00023288"/>
    </source>
</evidence>
<dbReference type="InterPro" id="IPR050957">
    <property type="entry name" value="BMP_lipoprotein"/>
</dbReference>
<dbReference type="Pfam" id="PF02608">
    <property type="entry name" value="Bmp"/>
    <property type="match status" value="1"/>
</dbReference>